<gene>
    <name evidence="1" type="ORF">CFP56_034174</name>
</gene>
<dbReference type="PANTHER" id="PTHR48152">
    <property type="entry name" value="F1C9.34 PROTEIN"/>
    <property type="match status" value="1"/>
</dbReference>
<accession>A0AAW0LR67</accession>
<reference evidence="1 2" key="1">
    <citation type="journal article" date="2018" name="Sci. Data">
        <title>The draft genome sequence of cork oak.</title>
        <authorList>
            <person name="Ramos A.M."/>
            <person name="Usie A."/>
            <person name="Barbosa P."/>
            <person name="Barros P.M."/>
            <person name="Capote T."/>
            <person name="Chaves I."/>
            <person name="Simoes F."/>
            <person name="Abreu I."/>
            <person name="Carrasquinho I."/>
            <person name="Faro C."/>
            <person name="Guimaraes J.B."/>
            <person name="Mendonca D."/>
            <person name="Nobrega F."/>
            <person name="Rodrigues L."/>
            <person name="Saibo N.J.M."/>
            <person name="Varela M.C."/>
            <person name="Egas C."/>
            <person name="Matos J."/>
            <person name="Miguel C.M."/>
            <person name="Oliveira M.M."/>
            <person name="Ricardo C.P."/>
            <person name="Goncalves S."/>
        </authorList>
    </citation>
    <scope>NUCLEOTIDE SEQUENCE [LARGE SCALE GENOMIC DNA]</scope>
    <source>
        <strain evidence="2">cv. HL8</strain>
    </source>
</reference>
<organism evidence="1 2">
    <name type="scientific">Quercus suber</name>
    <name type="common">Cork oak</name>
    <dbReference type="NCBI Taxonomy" id="58331"/>
    <lineage>
        <taxon>Eukaryota</taxon>
        <taxon>Viridiplantae</taxon>
        <taxon>Streptophyta</taxon>
        <taxon>Embryophyta</taxon>
        <taxon>Tracheophyta</taxon>
        <taxon>Spermatophyta</taxon>
        <taxon>Magnoliopsida</taxon>
        <taxon>eudicotyledons</taxon>
        <taxon>Gunneridae</taxon>
        <taxon>Pentapetalae</taxon>
        <taxon>rosids</taxon>
        <taxon>fabids</taxon>
        <taxon>Fagales</taxon>
        <taxon>Fagaceae</taxon>
        <taxon>Quercus</taxon>
    </lineage>
</organism>
<dbReference type="InterPro" id="IPR009291">
    <property type="entry name" value="Vps62"/>
</dbReference>
<protein>
    <recommendedName>
        <fullName evidence="3">Vacuolar protein sorting-associated protein 62</fullName>
    </recommendedName>
</protein>
<name>A0AAW0LR67_QUESU</name>
<evidence type="ECO:0000313" key="1">
    <source>
        <dbReference type="EMBL" id="KAK7853959.1"/>
    </source>
</evidence>
<comment type="caution">
    <text evidence="1">The sequence shown here is derived from an EMBL/GenBank/DDBJ whole genome shotgun (WGS) entry which is preliminary data.</text>
</comment>
<dbReference type="Proteomes" id="UP000237347">
    <property type="component" value="Unassembled WGS sequence"/>
</dbReference>
<proteinExistence type="predicted"/>
<sequence>MYSSKIDQDGFGYIRWPKCPDGYKALGLVVTNATLKPSLDKISCVKAELTEQCENFNWIWGAEDDGAYWLNEPDDFDARDRVERGDLAIAWVYMRVKPMFGATFTDIAIWIYYPFNGPAKIRFGLLNYQLPHIGEHIGDWEHVTLRVNNFNGELQSIYFSQHKGGTWLDATDLEFQEGNKAAVYASRYGHAFYSKPGLVLDGRDGIGLRNDCEKVDLYLDTGASYTLVATEYLGSAAVEPPWLNYRREWGPTVNHILKDEIDEILKVIPKPLRGHFRKFFYKLPREILEEGPSSIKTKVNWDGDEI</sequence>
<evidence type="ECO:0008006" key="3">
    <source>
        <dbReference type="Google" id="ProtNLM"/>
    </source>
</evidence>
<dbReference type="PANTHER" id="PTHR48152:SF3">
    <property type="entry name" value="DUF946 FAMILY PROTEIN (DUF946)"/>
    <property type="match status" value="1"/>
</dbReference>
<dbReference type="AlphaFoldDB" id="A0AAW0LR67"/>
<keyword evidence="2" id="KW-1185">Reference proteome</keyword>
<evidence type="ECO:0000313" key="2">
    <source>
        <dbReference type="Proteomes" id="UP000237347"/>
    </source>
</evidence>
<dbReference type="EMBL" id="PKMF04000060">
    <property type="protein sequence ID" value="KAK7853959.1"/>
    <property type="molecule type" value="Genomic_DNA"/>
</dbReference>
<dbReference type="Pfam" id="PF06101">
    <property type="entry name" value="Vps62"/>
    <property type="match status" value="1"/>
</dbReference>